<proteinExistence type="predicted"/>
<sequence>MSSVRYQSLGPLLAGEGSRAFLGLALEDGASPRPVVLIWAPQDVVQNPELTATLRRETARALVFEHPHILRVHALAEQDGGLARVTEFADGEPLRKLLEAHPRLPPHFAALVVADAAVGLHYAHVAGNDDGTPLVHGDVRPETLMISFGGLTKVTGYGALGVAPRERGGKRVKNRRLYSAPEQLLGGREAVNVQSDVFLLGLVLHECLSGKIPFKDAADPDKAVLTRSLPPMAQDVPLKLDAVLRRATAKRAKERYPSALAFREAVVEAVGSLPTHAEFSEFLAKYFPPESEARTARRRVIEAGIADVMQKAGISPPAVAEFLARGALPPGLMPAKWPELPGLLRASGSAGGDDGAGSGSGAAGGNVTAGAGSTAAPGSSSHAGATSAGPQAHGGGNALAGAGNQAQSGAGAQGHAGTGAQTQAGAGAQGQAGTGAQTQAGAGTQSHAGTGAQTQPGAGTQSHASTGAQAQSGPGAQSHASAGAQAQSGPGAQASMGAQNHAGANTQSHAATQSHASAGAQSHSGTGPQSHASAGAQSHSGAGAPNPTGTGAQVNAGASAQGHSGPSAQPHSGADAHGHPGAAAAGPHATPIAPSAQKSSRSWMAFVGVGLALTVGAAAVVLNRLPSNIEAELEDAGVADALPVDAGVIVVTAPVDAGIPMGTLDVTVDPRVEVSIPGQYLGRTPVSAAVPAGRHVLTLSNPLLGIQTTRVVTVPAGGRSSQQIFLNKGFANVRAPEGAIVTVDGRLIGAAPVEELDLYEGTHQLLVIVNGSRWQKTFKVEPGQRVNFDVNFEQPEEE</sequence>
<evidence type="ECO:0000313" key="9">
    <source>
        <dbReference type="Proteomes" id="UP000000488"/>
    </source>
</evidence>
<accession>F8CPI0</accession>
<dbReference type="SMART" id="SM00220">
    <property type="entry name" value="S_TKc"/>
    <property type="match status" value="1"/>
</dbReference>
<evidence type="ECO:0000256" key="6">
    <source>
        <dbReference type="SAM" id="MobiDB-lite"/>
    </source>
</evidence>
<dbReference type="InterPro" id="IPR000719">
    <property type="entry name" value="Prot_kinase_dom"/>
</dbReference>
<dbReference type="PANTHER" id="PTHR43671:SF13">
    <property type="entry name" value="SERINE_THREONINE-PROTEIN KINASE NEK2"/>
    <property type="match status" value="1"/>
</dbReference>
<dbReference type="SUPFAM" id="SSF56112">
    <property type="entry name" value="Protein kinase-like (PK-like)"/>
    <property type="match status" value="1"/>
</dbReference>
<feature type="compositionally biased region" description="Low complexity" evidence="6">
    <location>
        <begin position="365"/>
        <end position="391"/>
    </location>
</feature>
<keyword evidence="4 8" id="KW-0418">Kinase</keyword>
<dbReference type="InterPro" id="IPR013229">
    <property type="entry name" value="PEGA"/>
</dbReference>
<feature type="compositionally biased region" description="Polar residues" evidence="6">
    <location>
        <begin position="556"/>
        <end position="569"/>
    </location>
</feature>
<dbReference type="PROSITE" id="PS50011">
    <property type="entry name" value="PROTEIN_KINASE_DOM"/>
    <property type="match status" value="1"/>
</dbReference>
<evidence type="ECO:0000256" key="4">
    <source>
        <dbReference type="ARBA" id="ARBA00022777"/>
    </source>
</evidence>
<feature type="compositionally biased region" description="Low complexity" evidence="6">
    <location>
        <begin position="399"/>
        <end position="410"/>
    </location>
</feature>
<feature type="compositionally biased region" description="Gly residues" evidence="6">
    <location>
        <begin position="349"/>
        <end position="364"/>
    </location>
</feature>
<evidence type="ECO:0000256" key="5">
    <source>
        <dbReference type="ARBA" id="ARBA00022840"/>
    </source>
</evidence>
<evidence type="ECO:0000256" key="2">
    <source>
        <dbReference type="ARBA" id="ARBA00022679"/>
    </source>
</evidence>
<dbReference type="eggNOG" id="COG0515">
    <property type="taxonomic scope" value="Bacteria"/>
</dbReference>
<evidence type="ECO:0000256" key="3">
    <source>
        <dbReference type="ARBA" id="ARBA00022741"/>
    </source>
</evidence>
<dbReference type="Proteomes" id="UP000000488">
    <property type="component" value="Chromosome"/>
</dbReference>
<evidence type="ECO:0000259" key="7">
    <source>
        <dbReference type="PROSITE" id="PS50011"/>
    </source>
</evidence>
<feature type="compositionally biased region" description="Low complexity" evidence="6">
    <location>
        <begin position="434"/>
        <end position="499"/>
    </location>
</feature>
<reference evidence="8 9" key="1">
    <citation type="journal article" date="2011" name="J. Bacteriol.">
        <title>Genome sequence of the halotolerant marine bacterium Myxococcus fulvus HW-1.</title>
        <authorList>
            <person name="Li Z.F."/>
            <person name="Li X."/>
            <person name="Liu H."/>
            <person name="Liu X."/>
            <person name="Han K."/>
            <person name="Wu Z.H."/>
            <person name="Hu W."/>
            <person name="Li F.F."/>
            <person name="Li Y.Z."/>
        </authorList>
    </citation>
    <scope>NUCLEOTIDE SEQUENCE [LARGE SCALE GENOMIC DNA]</scope>
    <source>
        <strain evidence="9">ATCC BAA-855 / HW-1</strain>
    </source>
</reference>
<dbReference type="STRING" id="483219.LILAB_30305"/>
<keyword evidence="5" id="KW-0067">ATP-binding</keyword>
<dbReference type="GO" id="GO:0005524">
    <property type="term" value="F:ATP binding"/>
    <property type="evidence" value="ECO:0007669"/>
    <property type="project" value="UniProtKB-KW"/>
</dbReference>
<gene>
    <name evidence="8" type="ordered locus">LILAB_30305</name>
</gene>
<dbReference type="PANTHER" id="PTHR43671">
    <property type="entry name" value="SERINE/THREONINE-PROTEIN KINASE NEK"/>
    <property type="match status" value="1"/>
</dbReference>
<dbReference type="Pfam" id="PF08308">
    <property type="entry name" value="PEGA"/>
    <property type="match status" value="2"/>
</dbReference>
<keyword evidence="8" id="KW-0723">Serine/threonine-protein kinase</keyword>
<keyword evidence="3" id="KW-0547">Nucleotide-binding</keyword>
<keyword evidence="2" id="KW-0808">Transferase</keyword>
<feature type="compositionally biased region" description="Low complexity" evidence="6">
    <location>
        <begin position="570"/>
        <end position="594"/>
    </location>
</feature>
<name>F8CPI0_MYXFH</name>
<dbReference type="GO" id="GO:0004674">
    <property type="term" value="F:protein serine/threonine kinase activity"/>
    <property type="evidence" value="ECO:0007669"/>
    <property type="project" value="UniProtKB-KW"/>
</dbReference>
<protein>
    <recommendedName>
        <fullName evidence="1">non-specific serine/threonine protein kinase</fullName>
        <ecNumber evidence="1">2.7.11.1</ecNumber>
    </recommendedName>
</protein>
<dbReference type="InterPro" id="IPR050660">
    <property type="entry name" value="NEK_Ser/Thr_kinase"/>
</dbReference>
<dbReference type="EMBL" id="CP002830">
    <property type="protein sequence ID" value="AEI67942.1"/>
    <property type="molecule type" value="Genomic_DNA"/>
</dbReference>
<evidence type="ECO:0000256" key="1">
    <source>
        <dbReference type="ARBA" id="ARBA00012513"/>
    </source>
</evidence>
<dbReference type="AlphaFoldDB" id="F8CPI0"/>
<dbReference type="InterPro" id="IPR011009">
    <property type="entry name" value="Kinase-like_dom_sf"/>
</dbReference>
<evidence type="ECO:0000313" key="8">
    <source>
        <dbReference type="EMBL" id="AEI67942.1"/>
    </source>
</evidence>
<dbReference type="EC" id="2.7.11.1" evidence="1"/>
<dbReference type="KEGG" id="mfu:LILAB_30305"/>
<feature type="region of interest" description="Disordered" evidence="6">
    <location>
        <begin position="344"/>
        <end position="596"/>
    </location>
</feature>
<dbReference type="Gene3D" id="1.10.510.10">
    <property type="entry name" value="Transferase(Phosphotransferase) domain 1"/>
    <property type="match status" value="1"/>
</dbReference>
<dbReference type="HOGENOM" id="CLU_410900_0_0_7"/>
<dbReference type="Pfam" id="PF00069">
    <property type="entry name" value="Pkinase"/>
    <property type="match status" value="1"/>
</dbReference>
<feature type="domain" description="Protein kinase" evidence="7">
    <location>
        <begin position="6"/>
        <end position="309"/>
    </location>
</feature>
<organism evidence="8 9">
    <name type="scientific">Myxococcus fulvus (strain ATCC BAA-855 / HW-1)</name>
    <dbReference type="NCBI Taxonomy" id="483219"/>
    <lineage>
        <taxon>Bacteria</taxon>
        <taxon>Pseudomonadati</taxon>
        <taxon>Myxococcota</taxon>
        <taxon>Myxococcia</taxon>
        <taxon>Myxococcales</taxon>
        <taxon>Cystobacterineae</taxon>
        <taxon>Myxococcaceae</taxon>
        <taxon>Myxococcus</taxon>
    </lineage>
</organism>
<feature type="compositionally biased region" description="Low complexity" evidence="6">
    <location>
        <begin position="506"/>
        <end position="552"/>
    </location>
</feature>